<dbReference type="RefSeq" id="WP_074699480.1">
    <property type="nucleotide sequence ID" value="NZ_CP018863.1"/>
</dbReference>
<dbReference type="Pfam" id="PF07722">
    <property type="entry name" value="Peptidase_C26"/>
    <property type="match status" value="1"/>
</dbReference>
<dbReference type="PANTHER" id="PTHR43235">
    <property type="entry name" value="GLUTAMINE AMIDOTRANSFERASE PB2B2.05-RELATED"/>
    <property type="match status" value="1"/>
</dbReference>
<organism evidence="1 2">
    <name type="scientific">Crystallibacter crystallopoietes</name>
    <dbReference type="NCBI Taxonomy" id="37928"/>
    <lineage>
        <taxon>Bacteria</taxon>
        <taxon>Bacillati</taxon>
        <taxon>Actinomycetota</taxon>
        <taxon>Actinomycetes</taxon>
        <taxon>Micrococcales</taxon>
        <taxon>Micrococcaceae</taxon>
        <taxon>Crystallibacter</taxon>
    </lineage>
</organism>
<keyword evidence="1" id="KW-0315">Glutamine amidotransferase</keyword>
<reference evidence="1 2" key="1">
    <citation type="submission" date="2016-10" db="EMBL/GenBank/DDBJ databases">
        <authorList>
            <person name="de Groot N.N."/>
        </authorList>
    </citation>
    <scope>NUCLEOTIDE SEQUENCE [LARGE SCALE GENOMIC DNA]</scope>
    <source>
        <strain evidence="1 2">DSM 20117</strain>
    </source>
</reference>
<dbReference type="KEGG" id="acry:AC20117_12370"/>
<keyword evidence="1" id="KW-0808">Transferase</keyword>
<dbReference type="STRING" id="37928.SAMN04489742_0990"/>
<dbReference type="InterPro" id="IPR044668">
    <property type="entry name" value="PuuD-like"/>
</dbReference>
<dbReference type="SUPFAM" id="SSF52317">
    <property type="entry name" value="Class I glutamine amidotransferase-like"/>
    <property type="match status" value="1"/>
</dbReference>
<dbReference type="OrthoDB" id="9813383at2"/>
<dbReference type="InterPro" id="IPR029062">
    <property type="entry name" value="Class_I_gatase-like"/>
</dbReference>
<dbReference type="GO" id="GO:0016740">
    <property type="term" value="F:transferase activity"/>
    <property type="evidence" value="ECO:0007669"/>
    <property type="project" value="UniProtKB-KW"/>
</dbReference>
<keyword evidence="2" id="KW-1185">Reference proteome</keyword>
<dbReference type="Gene3D" id="3.40.50.880">
    <property type="match status" value="1"/>
</dbReference>
<dbReference type="AlphaFoldDB" id="A0A1H1ALM7"/>
<proteinExistence type="predicted"/>
<dbReference type="PANTHER" id="PTHR43235:SF1">
    <property type="entry name" value="GLUTAMINE AMIDOTRANSFERASE PB2B2.05-RELATED"/>
    <property type="match status" value="1"/>
</dbReference>
<evidence type="ECO:0000313" key="2">
    <source>
        <dbReference type="Proteomes" id="UP000181917"/>
    </source>
</evidence>
<dbReference type="CDD" id="cd01745">
    <property type="entry name" value="GATase1_2"/>
    <property type="match status" value="1"/>
</dbReference>
<dbReference type="Proteomes" id="UP000181917">
    <property type="component" value="Unassembled WGS sequence"/>
</dbReference>
<dbReference type="PROSITE" id="PS51273">
    <property type="entry name" value="GATASE_TYPE_1"/>
    <property type="match status" value="1"/>
</dbReference>
<dbReference type="GO" id="GO:0006598">
    <property type="term" value="P:polyamine catabolic process"/>
    <property type="evidence" value="ECO:0007669"/>
    <property type="project" value="TreeGrafter"/>
</dbReference>
<protein>
    <submittedName>
        <fullName evidence="1">Putative glutamine amidotransferase</fullName>
    </submittedName>
</protein>
<name>A0A1H1ALM7_9MICC</name>
<sequence>MSRPLIGVPGMWSNSVHGLRFDGVAVAAKVLRCIVAAGGEPVIMFPGSGDSAAEQVARFDGVLLPGGADVAPELYGAEPDEHYWPTDYSGQDAYESAIMAACLEAGVPLLAICRGLQLLNVSRGGTLLQHLEPGTVQHKDAIHPVAVSEGSLLATVVGSGQVDVSSYHHQAVGALGDGLEVTATAADGVVEALEVPGASMLAVQWHPEDTAETNPADHALFVWIVDAARQRRDAAAAAELAGAR</sequence>
<dbReference type="EMBL" id="FNKH01000002">
    <property type="protein sequence ID" value="SDQ40635.1"/>
    <property type="molecule type" value="Genomic_DNA"/>
</dbReference>
<gene>
    <name evidence="1" type="ORF">SAMN04489742_0990</name>
</gene>
<accession>A0A1H1ALM7</accession>
<dbReference type="GO" id="GO:0033969">
    <property type="term" value="F:gamma-glutamyl-gamma-aminobutyrate hydrolase activity"/>
    <property type="evidence" value="ECO:0007669"/>
    <property type="project" value="TreeGrafter"/>
</dbReference>
<evidence type="ECO:0000313" key="1">
    <source>
        <dbReference type="EMBL" id="SDQ40635.1"/>
    </source>
</evidence>
<dbReference type="GO" id="GO:0005829">
    <property type="term" value="C:cytosol"/>
    <property type="evidence" value="ECO:0007669"/>
    <property type="project" value="TreeGrafter"/>
</dbReference>
<dbReference type="InterPro" id="IPR011697">
    <property type="entry name" value="Peptidase_C26"/>
</dbReference>